<reference evidence="3 4" key="1">
    <citation type="submission" date="2016-08" db="EMBL/GenBank/DDBJ databases">
        <title>Genome-based comparison of Moorella thermoacetic strains.</title>
        <authorList>
            <person name="Poehlein A."/>
            <person name="Bengelsdorf F.R."/>
            <person name="Esser C."/>
            <person name="Duerre P."/>
            <person name="Daniel R."/>
        </authorList>
    </citation>
    <scope>NUCLEOTIDE SEQUENCE [LARGE SCALE GENOMIC DNA]</scope>
    <source>
        <strain evidence="3 4">DSM 21394</strain>
    </source>
</reference>
<dbReference type="InterPro" id="IPR036582">
    <property type="entry name" value="Mao_N_sf"/>
</dbReference>
<evidence type="ECO:0000256" key="1">
    <source>
        <dbReference type="SAM" id="Phobius"/>
    </source>
</evidence>
<name>A0A1J5NMJ0_NEOTH</name>
<proteinExistence type="predicted"/>
<comment type="caution">
    <text evidence="3">The sequence shown here is derived from an EMBL/GenBank/DDBJ whole genome shotgun (WGS) entry which is preliminary data.</text>
</comment>
<organism evidence="3 4">
    <name type="scientific">Neomoorella thermoacetica</name>
    <name type="common">Clostridium thermoaceticum</name>
    <dbReference type="NCBI Taxonomy" id="1525"/>
    <lineage>
        <taxon>Bacteria</taxon>
        <taxon>Bacillati</taxon>
        <taxon>Bacillota</taxon>
        <taxon>Clostridia</taxon>
        <taxon>Neomoorellales</taxon>
        <taxon>Neomoorellaceae</taxon>
        <taxon>Neomoorella</taxon>
    </lineage>
</organism>
<dbReference type="SUPFAM" id="SSF49299">
    <property type="entry name" value="PKD domain"/>
    <property type="match status" value="1"/>
</dbReference>
<protein>
    <recommendedName>
        <fullName evidence="2">Copper amine oxidase-like N-terminal domain-containing protein</fullName>
    </recommendedName>
</protein>
<dbReference type="InterPro" id="IPR035986">
    <property type="entry name" value="PKD_dom_sf"/>
</dbReference>
<dbReference type="EMBL" id="MDDC01000005">
    <property type="protein sequence ID" value="OIQ60369.1"/>
    <property type="molecule type" value="Genomic_DNA"/>
</dbReference>
<dbReference type="Proteomes" id="UP000182811">
    <property type="component" value="Unassembled WGS sequence"/>
</dbReference>
<sequence>MVAVININNLRLTAKITLGVEEMHRLNTRLIPVTIIAFLLYIAPFLSTALAASPPVKQIILTRGSTEIWVDGEKATLPAAPYVSDGVLMVPLRRLADELGLTVQWQEGPPQSIVVNSGNLRAEMYPGTWVVFLTGSDYRAVILPAEVQQKDGFIFVPAAFFQDAFRVPLAESKGDKGVYLLGSDNQPPAAYFDVQEPVYAGEEVKYIDKSSDGDGDAIVERQWLNKKNIFPSPGVYSVTLKVKDSRGSWSKPYVREIKVLPRPAADVPRPGEIVENIMGQAENTLKPVKEDSGPRLLFSDDPEYIERPGILYRDKLKGEGRLYFWHDVNCPGSLKVYALAINTSPREAEVNILKEGYGGPSNNVYLVARTAFTAYYHSQEHRRYTLKPGQILVLNPGAPEAVRFQVVHGIIDLKTSEEITVAFVAVPATVNVLEAYSRLAVLPRDGVHVRGTFAAADRDMTIDLRGAKTGSIFLADGNDDKYMAGVDGITGSPVWNAGNYGMLYRLKIQSDKKTGVYLIPAGGSFGGTLIFNTGEVLAPLEGFISSPAQAVYLGTTVPQGITEMLFMSPGGSCLPVKLLFKPLHDPSMLELIPDIW</sequence>
<dbReference type="InterPro" id="IPR012854">
    <property type="entry name" value="Cu_amine_oxidase-like_N"/>
</dbReference>
<keyword evidence="1" id="KW-0472">Membrane</keyword>
<keyword evidence="1" id="KW-1133">Transmembrane helix</keyword>
<dbReference type="Gene3D" id="3.30.457.10">
    <property type="entry name" value="Copper amine oxidase-like, N-terminal domain"/>
    <property type="match status" value="1"/>
</dbReference>
<evidence type="ECO:0000259" key="2">
    <source>
        <dbReference type="Pfam" id="PF07833"/>
    </source>
</evidence>
<evidence type="ECO:0000313" key="3">
    <source>
        <dbReference type="EMBL" id="OIQ60369.1"/>
    </source>
</evidence>
<dbReference type="AlphaFoldDB" id="A0A1J5NMJ0"/>
<keyword evidence="1" id="KW-0812">Transmembrane</keyword>
<evidence type="ECO:0000313" key="4">
    <source>
        <dbReference type="Proteomes" id="UP000182811"/>
    </source>
</evidence>
<dbReference type="Pfam" id="PF07833">
    <property type="entry name" value="Cu_amine_oxidN1"/>
    <property type="match status" value="1"/>
</dbReference>
<gene>
    <name evidence="3" type="ORF">MOTE_07720</name>
</gene>
<accession>A0A1J5NMJ0</accession>
<dbReference type="SUPFAM" id="SSF55383">
    <property type="entry name" value="Copper amine oxidase, domain N"/>
    <property type="match status" value="1"/>
</dbReference>
<feature type="domain" description="Copper amine oxidase-like N-terminal" evidence="2">
    <location>
        <begin position="70"/>
        <end position="176"/>
    </location>
</feature>
<feature type="transmembrane region" description="Helical" evidence="1">
    <location>
        <begin position="30"/>
        <end position="52"/>
    </location>
</feature>